<dbReference type="Gene3D" id="3.40.630.30">
    <property type="match status" value="1"/>
</dbReference>
<dbReference type="Pfam" id="PF00583">
    <property type="entry name" value="Acetyltransf_1"/>
    <property type="match status" value="1"/>
</dbReference>
<dbReference type="CDD" id="cd04301">
    <property type="entry name" value="NAT_SF"/>
    <property type="match status" value="1"/>
</dbReference>
<accession>A0A496PKT5</accession>
<evidence type="ECO:0000313" key="3">
    <source>
        <dbReference type="Proteomes" id="UP000273119"/>
    </source>
</evidence>
<comment type="caution">
    <text evidence="2">The sequence shown here is derived from an EMBL/GenBank/DDBJ whole genome shotgun (WGS) entry which is preliminary data.</text>
</comment>
<sequence>MQLRPLDVNDHPGMVAAFQVECAATQHARPGRVSQSQDARLLGWRAEDGLRKRLIGAWDEETLLGFAAGMNATDSPETTWVFVWVAPQHQARGIGTTLVRAIENASVESTNSFVASAYRPTAQEVEWLTQTFARRLGYTLATSETVVELDLAHADLPEASAARGYTISPHLNGVPLPHRVHRGGPWR</sequence>
<reference evidence="2 3" key="1">
    <citation type="submission" date="2018-07" db="EMBL/GenBank/DDBJ databases">
        <title>Arthrobacter sp. nov., isolated from raw cow's milk with high bacterial count.</title>
        <authorList>
            <person name="Hahne J."/>
            <person name="Isele D."/>
            <person name="Lipski A."/>
        </authorList>
    </citation>
    <scope>NUCLEOTIDE SEQUENCE [LARGE SCALE GENOMIC DNA]</scope>
    <source>
        <strain evidence="2 3">JZ R-183</strain>
    </source>
</reference>
<protein>
    <submittedName>
        <fullName evidence="2">N-acetyltransferase</fullName>
    </submittedName>
</protein>
<dbReference type="EMBL" id="QQXL01000002">
    <property type="protein sequence ID" value="RKW71126.1"/>
    <property type="molecule type" value="Genomic_DNA"/>
</dbReference>
<organism evidence="2 3">
    <name type="scientific">Galactobacter caseinivorans</name>
    <dbReference type="NCBI Taxonomy" id="2676123"/>
    <lineage>
        <taxon>Bacteria</taxon>
        <taxon>Bacillati</taxon>
        <taxon>Actinomycetota</taxon>
        <taxon>Actinomycetes</taxon>
        <taxon>Micrococcales</taxon>
        <taxon>Micrococcaceae</taxon>
        <taxon>Galactobacter</taxon>
    </lineage>
</organism>
<dbReference type="InterPro" id="IPR016181">
    <property type="entry name" value="Acyl_CoA_acyltransferase"/>
</dbReference>
<keyword evidence="3" id="KW-1185">Reference proteome</keyword>
<gene>
    <name evidence="2" type="ORF">DWQ67_04885</name>
</gene>
<name>A0A496PKT5_9MICC</name>
<dbReference type="AlphaFoldDB" id="A0A496PKT5"/>
<evidence type="ECO:0000259" key="1">
    <source>
        <dbReference type="PROSITE" id="PS51186"/>
    </source>
</evidence>
<feature type="domain" description="N-acetyltransferase" evidence="1">
    <location>
        <begin position="1"/>
        <end position="163"/>
    </location>
</feature>
<dbReference type="InterPro" id="IPR000182">
    <property type="entry name" value="GNAT_dom"/>
</dbReference>
<dbReference type="RefSeq" id="WP_121484461.1">
    <property type="nucleotide sequence ID" value="NZ_QQXL01000002.1"/>
</dbReference>
<dbReference type="SUPFAM" id="SSF55729">
    <property type="entry name" value="Acyl-CoA N-acyltransferases (Nat)"/>
    <property type="match status" value="1"/>
</dbReference>
<evidence type="ECO:0000313" key="2">
    <source>
        <dbReference type="EMBL" id="RKW71126.1"/>
    </source>
</evidence>
<dbReference type="Proteomes" id="UP000273119">
    <property type="component" value="Unassembled WGS sequence"/>
</dbReference>
<keyword evidence="2" id="KW-0808">Transferase</keyword>
<dbReference type="PROSITE" id="PS51186">
    <property type="entry name" value="GNAT"/>
    <property type="match status" value="1"/>
</dbReference>
<proteinExistence type="predicted"/>
<dbReference type="GO" id="GO:0016747">
    <property type="term" value="F:acyltransferase activity, transferring groups other than amino-acyl groups"/>
    <property type="evidence" value="ECO:0007669"/>
    <property type="project" value="InterPro"/>
</dbReference>